<name>A0AA92EUK8_9GAMM</name>
<reference evidence="2 3" key="1">
    <citation type="submission" date="2018-09" db="EMBL/GenBank/DDBJ databases">
        <title>Whole genome sequencing of Idiomarina andamanensis W-5T (LMG 29773T= JCM 31645T).</title>
        <authorList>
            <person name="Das S.K."/>
        </authorList>
    </citation>
    <scope>NUCLEOTIDE SEQUENCE [LARGE SCALE GENOMIC DNA]</scope>
    <source>
        <strain evidence="2 3">W-5T</strain>
    </source>
</reference>
<dbReference type="KEGG" id="panm:D3795_09815"/>
<evidence type="ECO:0000256" key="1">
    <source>
        <dbReference type="SAM" id="SignalP"/>
    </source>
</evidence>
<evidence type="ECO:0000313" key="3">
    <source>
        <dbReference type="Proteomes" id="UP000427820"/>
    </source>
</evidence>
<dbReference type="Proteomes" id="UP000427820">
    <property type="component" value="Chromosome"/>
</dbReference>
<organism evidence="2 3">
    <name type="scientific">Pseudidiomarina andamanensis</name>
    <dbReference type="NCBI Taxonomy" id="1940690"/>
    <lineage>
        <taxon>Bacteria</taxon>
        <taxon>Pseudomonadati</taxon>
        <taxon>Pseudomonadota</taxon>
        <taxon>Gammaproteobacteria</taxon>
        <taxon>Alteromonadales</taxon>
        <taxon>Idiomarinaceae</taxon>
        <taxon>Pseudidiomarina</taxon>
    </lineage>
</organism>
<gene>
    <name evidence="2" type="ORF">D3795_09815</name>
</gene>
<proteinExistence type="predicted"/>
<protein>
    <submittedName>
        <fullName evidence="2">Uncharacterized protein</fullName>
    </submittedName>
</protein>
<dbReference type="EMBL" id="CP032551">
    <property type="protein sequence ID" value="QGT96431.1"/>
    <property type="molecule type" value="Genomic_DNA"/>
</dbReference>
<feature type="signal peptide" evidence="1">
    <location>
        <begin position="1"/>
        <end position="23"/>
    </location>
</feature>
<dbReference type="AlphaFoldDB" id="A0AA92EUK8"/>
<sequence length="180" mass="20509">MKNFSFTFTLLLLFTLFSTDAIAGDEANKLSLWHKQVSASTALIKSENQLSILETHPIWNELSSYAQSEFRSSLTFNDKGLTTFNFGVLEEELTVSKIYNLLSLFGQQAYASFMVNARVETDADVLILNRPMLNQREERPNNYNDTNISIMVLLGERMHYRCSERATCSPSENDICTHNC</sequence>
<feature type="chain" id="PRO_5041716022" evidence="1">
    <location>
        <begin position="24"/>
        <end position="180"/>
    </location>
</feature>
<keyword evidence="3" id="KW-1185">Reference proteome</keyword>
<accession>A0AA92EUK8</accession>
<keyword evidence="1" id="KW-0732">Signal</keyword>
<evidence type="ECO:0000313" key="2">
    <source>
        <dbReference type="EMBL" id="QGT96431.1"/>
    </source>
</evidence>
<dbReference type="RefSeq" id="WP_156268323.1">
    <property type="nucleotide sequence ID" value="NZ_CP032551.1"/>
</dbReference>